<keyword evidence="2 4" id="KW-0648">Protein biosynthesis</keyword>
<dbReference type="AlphaFoldDB" id="A0A125W6C3"/>
<sequence>MIQKVKKVAKKKTQQKTNAMRMVEQHKVPYKEYEFAWSEDHLSAESVAESLGIEKGRIFKTLVTVGNKTGPVVAVIPGNQELDLKKLAKASGNKKVEMLHLKDLEATTGYIRGGCSPIGMKKQFPTYLAEEAQQYSAIIVSAGKRGMQIELAPEAILSLTNGQFAEITTKE</sequence>
<dbReference type="PANTHER" id="PTHR30411">
    <property type="entry name" value="CYTOPLASMIC PROTEIN"/>
    <property type="match status" value="1"/>
</dbReference>
<dbReference type="GO" id="GO:0002161">
    <property type="term" value="F:aminoacyl-tRNA deacylase activity"/>
    <property type="evidence" value="ECO:0007669"/>
    <property type="project" value="InterPro"/>
</dbReference>
<evidence type="ECO:0000256" key="1">
    <source>
        <dbReference type="ARBA" id="ARBA00009798"/>
    </source>
</evidence>
<evidence type="ECO:0000313" key="6">
    <source>
        <dbReference type="EMBL" id="EFM82736.1"/>
    </source>
</evidence>
<keyword evidence="3 4" id="KW-0456">Lyase</keyword>
<dbReference type="PANTHER" id="PTHR30411:SF0">
    <property type="entry name" value="CYS-TRNA(PRO)_CYS-TRNA(CYS) DEACYLASE YBAK"/>
    <property type="match status" value="1"/>
</dbReference>
<organism evidence="6 7">
    <name type="scientific">Enterococcus faecalis TX4248</name>
    <dbReference type="NCBI Taxonomy" id="749495"/>
    <lineage>
        <taxon>Bacteria</taxon>
        <taxon>Bacillati</taxon>
        <taxon>Bacillota</taxon>
        <taxon>Bacilli</taxon>
        <taxon>Lactobacillales</taxon>
        <taxon>Enterococcaceae</taxon>
        <taxon>Enterococcus</taxon>
    </lineage>
</organism>
<comment type="similarity">
    <text evidence="1 4">Belongs to the prolyl-tRNA editing family. YbaK/EbsC subfamily.</text>
</comment>
<evidence type="ECO:0000259" key="5">
    <source>
        <dbReference type="Pfam" id="PF04073"/>
    </source>
</evidence>
<dbReference type="CDD" id="cd00002">
    <property type="entry name" value="YbaK_deacylase"/>
    <property type="match status" value="1"/>
</dbReference>
<dbReference type="Proteomes" id="UP000004846">
    <property type="component" value="Unassembled WGS sequence"/>
</dbReference>
<dbReference type="HOGENOM" id="CLU_094875_3_0_9"/>
<evidence type="ECO:0000313" key="7">
    <source>
        <dbReference type="Proteomes" id="UP000004846"/>
    </source>
</evidence>
<feature type="domain" description="YbaK/aminoacyl-tRNA synthetase-associated" evidence="5">
    <location>
        <begin position="42"/>
        <end position="157"/>
    </location>
</feature>
<dbReference type="EC" id="4.2.-.-" evidence="4"/>
<dbReference type="RefSeq" id="WP_002382387.1">
    <property type="nucleotide sequence ID" value="NZ_GL454455.1"/>
</dbReference>
<dbReference type="PIRSF" id="PIRSF006181">
    <property type="entry name" value="EbsC_YbaK"/>
    <property type="match status" value="1"/>
</dbReference>
<name>A0A125W6C3_ENTFL</name>
<accession>A0A125W6C3</accession>
<dbReference type="SUPFAM" id="SSF55826">
    <property type="entry name" value="YbaK/ProRS associated domain"/>
    <property type="match status" value="1"/>
</dbReference>
<dbReference type="GO" id="GO:0006412">
    <property type="term" value="P:translation"/>
    <property type="evidence" value="ECO:0007669"/>
    <property type="project" value="UniProtKB-KW"/>
</dbReference>
<protein>
    <recommendedName>
        <fullName evidence="4">Cys-tRNA(Pro)/Cys-tRNA(Cys) deacylase</fullName>
        <ecNumber evidence="4">4.2.-.-</ecNumber>
    </recommendedName>
</protein>
<evidence type="ECO:0000256" key="3">
    <source>
        <dbReference type="ARBA" id="ARBA00023239"/>
    </source>
</evidence>
<proteinExistence type="inferred from homology"/>
<dbReference type="NCBIfam" id="TIGR00011">
    <property type="entry name" value="YbaK_EbsC"/>
    <property type="match status" value="1"/>
</dbReference>
<evidence type="ECO:0000256" key="4">
    <source>
        <dbReference type="PIRNR" id="PIRNR006181"/>
    </source>
</evidence>
<dbReference type="InterPro" id="IPR036754">
    <property type="entry name" value="YbaK/aa-tRNA-synt-asso_dom_sf"/>
</dbReference>
<dbReference type="InterPro" id="IPR004369">
    <property type="entry name" value="Prolyl-tRNA_editing_YbaK/EbsC"/>
</dbReference>
<comment type="caution">
    <text evidence="6">The sequence shown here is derived from an EMBL/GenBank/DDBJ whole genome shotgun (WGS) entry which is preliminary data.</text>
</comment>
<dbReference type="Pfam" id="PF04073">
    <property type="entry name" value="tRNA_edit"/>
    <property type="match status" value="1"/>
</dbReference>
<gene>
    <name evidence="6" type="ORF">HMPREF9498_01674</name>
</gene>
<dbReference type="Gene3D" id="3.90.960.10">
    <property type="entry name" value="YbaK/aminoacyl-tRNA synthetase-associated domain"/>
    <property type="match status" value="1"/>
</dbReference>
<evidence type="ECO:0000256" key="2">
    <source>
        <dbReference type="ARBA" id="ARBA00022917"/>
    </source>
</evidence>
<dbReference type="GO" id="GO:0016829">
    <property type="term" value="F:lyase activity"/>
    <property type="evidence" value="ECO:0007669"/>
    <property type="project" value="UniProtKB-KW"/>
</dbReference>
<reference evidence="6 7" key="1">
    <citation type="submission" date="2010-07" db="EMBL/GenBank/DDBJ databases">
        <authorList>
            <person name="Sid Ahmed O."/>
        </authorList>
    </citation>
    <scope>NUCLEOTIDE SEQUENCE [LARGE SCALE GENOMIC DNA]</scope>
    <source>
        <strain evidence="6 7">TX4248</strain>
    </source>
</reference>
<dbReference type="EMBL" id="AEBR01000054">
    <property type="protein sequence ID" value="EFM82736.1"/>
    <property type="molecule type" value="Genomic_DNA"/>
</dbReference>
<dbReference type="InterPro" id="IPR007214">
    <property type="entry name" value="YbaK/aa-tRNA-synth-assoc-dom"/>
</dbReference>